<evidence type="ECO:0000256" key="1">
    <source>
        <dbReference type="SAM" id="SignalP"/>
    </source>
</evidence>
<feature type="chain" id="PRO_5012596556" evidence="1">
    <location>
        <begin position="28"/>
        <end position="85"/>
    </location>
</feature>
<comment type="caution">
    <text evidence="2">The sequence shown here is derived from an EMBL/GenBank/DDBJ whole genome shotgun (WGS) entry which is preliminary data.</text>
</comment>
<evidence type="ECO:0000313" key="2">
    <source>
        <dbReference type="EMBL" id="OQR75651.1"/>
    </source>
</evidence>
<dbReference type="InParanoid" id="A0A1V9XQB7"/>
<dbReference type="AlphaFoldDB" id="A0A1V9XQB7"/>
<keyword evidence="3" id="KW-1185">Reference proteome</keyword>
<feature type="signal peptide" evidence="1">
    <location>
        <begin position="1"/>
        <end position="27"/>
    </location>
</feature>
<dbReference type="EMBL" id="MNPL01006034">
    <property type="protein sequence ID" value="OQR75651.1"/>
    <property type="molecule type" value="Genomic_DNA"/>
</dbReference>
<keyword evidence="1" id="KW-0732">Signal</keyword>
<dbReference type="Proteomes" id="UP000192247">
    <property type="component" value="Unassembled WGS sequence"/>
</dbReference>
<sequence>MMTRRLIQIAFAVVLIVLLMSPNTAEARKLKKLAKAALLGAAIAPRFVPIPIPHHVYPKPQHGWDHDHSHGWDHGYPHGWDSYGH</sequence>
<gene>
    <name evidence="2" type="ORF">BIW11_08282</name>
</gene>
<accession>A0A1V9XQB7</accession>
<feature type="non-terminal residue" evidence="2">
    <location>
        <position position="85"/>
    </location>
</feature>
<proteinExistence type="predicted"/>
<organism evidence="2 3">
    <name type="scientific">Tropilaelaps mercedesae</name>
    <dbReference type="NCBI Taxonomy" id="418985"/>
    <lineage>
        <taxon>Eukaryota</taxon>
        <taxon>Metazoa</taxon>
        <taxon>Ecdysozoa</taxon>
        <taxon>Arthropoda</taxon>
        <taxon>Chelicerata</taxon>
        <taxon>Arachnida</taxon>
        <taxon>Acari</taxon>
        <taxon>Parasitiformes</taxon>
        <taxon>Mesostigmata</taxon>
        <taxon>Gamasina</taxon>
        <taxon>Dermanyssoidea</taxon>
        <taxon>Laelapidae</taxon>
        <taxon>Tropilaelaps</taxon>
    </lineage>
</organism>
<protein>
    <submittedName>
        <fullName evidence="2">Uncharacterized protein</fullName>
    </submittedName>
</protein>
<reference evidence="2 3" key="1">
    <citation type="journal article" date="2017" name="Gigascience">
        <title>Draft genome of the honey bee ectoparasitic mite, Tropilaelaps mercedesae, is shaped by the parasitic life history.</title>
        <authorList>
            <person name="Dong X."/>
            <person name="Armstrong S.D."/>
            <person name="Xia D."/>
            <person name="Makepeace B.L."/>
            <person name="Darby A.C."/>
            <person name="Kadowaki T."/>
        </authorList>
    </citation>
    <scope>NUCLEOTIDE SEQUENCE [LARGE SCALE GENOMIC DNA]</scope>
    <source>
        <strain evidence="2">Wuxi-XJTLU</strain>
    </source>
</reference>
<name>A0A1V9XQB7_9ACAR</name>
<evidence type="ECO:0000313" key="3">
    <source>
        <dbReference type="Proteomes" id="UP000192247"/>
    </source>
</evidence>